<reference evidence="9 10" key="1">
    <citation type="submission" date="2016-12" db="EMBL/GenBank/DDBJ databases">
        <authorList>
            <person name="Song W.-J."/>
            <person name="Kurnit D.M."/>
        </authorList>
    </citation>
    <scope>NUCLEOTIDE SEQUENCE [LARGE SCALE GENOMIC DNA]</scope>
    <source>
        <strain evidence="9 10">DSM 30827</strain>
    </source>
</reference>
<dbReference type="EMBL" id="CP019688">
    <property type="protein sequence ID" value="AQQ16367.1"/>
    <property type="molecule type" value="Genomic_DNA"/>
</dbReference>
<dbReference type="Proteomes" id="UP000217209">
    <property type="component" value="Chromosome"/>
</dbReference>
<gene>
    <name evidence="9" type="primary">ygaZ</name>
    <name evidence="9" type="ORF">CGLAU_12195</name>
</gene>
<evidence type="ECO:0000256" key="1">
    <source>
        <dbReference type="ARBA" id="ARBA00004651"/>
    </source>
</evidence>
<keyword evidence="7 8" id="KW-0472">Membrane</keyword>
<protein>
    <submittedName>
        <fullName evidence="9">Inner membrane protein YgaZ</fullName>
    </submittedName>
</protein>
<keyword evidence="4" id="KW-1003">Cell membrane</keyword>
<evidence type="ECO:0000313" key="9">
    <source>
        <dbReference type="EMBL" id="AQQ16367.1"/>
    </source>
</evidence>
<dbReference type="PANTHER" id="PTHR34979">
    <property type="entry name" value="INNER MEMBRANE PROTEIN YGAZ"/>
    <property type="match status" value="1"/>
</dbReference>
<comment type="similarity">
    <text evidence="2">Belongs to the AzlC family.</text>
</comment>
<evidence type="ECO:0000256" key="5">
    <source>
        <dbReference type="ARBA" id="ARBA00022692"/>
    </source>
</evidence>
<dbReference type="KEGG" id="cgv:CGLAU_12195"/>
<dbReference type="GO" id="GO:1903785">
    <property type="term" value="P:L-valine transmembrane transport"/>
    <property type="evidence" value="ECO:0007669"/>
    <property type="project" value="TreeGrafter"/>
</dbReference>
<feature type="transmembrane region" description="Helical" evidence="8">
    <location>
        <begin position="193"/>
        <end position="225"/>
    </location>
</feature>
<dbReference type="InterPro" id="IPR011606">
    <property type="entry name" value="Brnchd-chn_aa_trnsp_permease"/>
</dbReference>
<evidence type="ECO:0000313" key="10">
    <source>
        <dbReference type="Proteomes" id="UP000217209"/>
    </source>
</evidence>
<keyword evidence="3" id="KW-0813">Transport</keyword>
<name>A0A1Q2HZU1_9CORY</name>
<dbReference type="GO" id="GO:0005886">
    <property type="term" value="C:plasma membrane"/>
    <property type="evidence" value="ECO:0007669"/>
    <property type="project" value="UniProtKB-SubCell"/>
</dbReference>
<evidence type="ECO:0000256" key="2">
    <source>
        <dbReference type="ARBA" id="ARBA00010735"/>
    </source>
</evidence>
<organism evidence="9 10">
    <name type="scientific">Corynebacterium glaucum</name>
    <dbReference type="NCBI Taxonomy" id="187491"/>
    <lineage>
        <taxon>Bacteria</taxon>
        <taxon>Bacillati</taxon>
        <taxon>Actinomycetota</taxon>
        <taxon>Actinomycetes</taxon>
        <taxon>Mycobacteriales</taxon>
        <taxon>Corynebacteriaceae</taxon>
        <taxon>Corynebacterium</taxon>
    </lineage>
</organism>
<evidence type="ECO:0000256" key="7">
    <source>
        <dbReference type="ARBA" id="ARBA00023136"/>
    </source>
</evidence>
<keyword evidence="10" id="KW-1185">Reference proteome</keyword>
<dbReference type="AlphaFoldDB" id="A0A1Q2HZU1"/>
<evidence type="ECO:0000256" key="3">
    <source>
        <dbReference type="ARBA" id="ARBA00022448"/>
    </source>
</evidence>
<sequence length="238" mass="25927">MAVSRETRDEIRAGLRDSWVVALGLIPLGLAFGLLMTQAGFAWWWTPIFSTVILAGSMEFLAIDMVITGVGPLSSALTAFMVNFRHIFYGLTFPRHILRGGTSKIYSTYSLTDEAYAVVSTQQAKGELSAPRLLTIQGFIHAVWLLAGIVGAVAGYVLPPDLEGMDFALTALFAVLAWESFRAARDYSAPLIAAALALVAAVVLPGQMLMVALIAYFCILLARFWSPRLDAALTWRQH</sequence>
<dbReference type="RefSeq" id="WP_095660926.1">
    <property type="nucleotide sequence ID" value="NZ_CP019688.1"/>
</dbReference>
<feature type="transmembrane region" description="Helical" evidence="8">
    <location>
        <begin position="20"/>
        <end position="45"/>
    </location>
</feature>
<evidence type="ECO:0000256" key="8">
    <source>
        <dbReference type="SAM" id="Phobius"/>
    </source>
</evidence>
<keyword evidence="6 8" id="KW-1133">Transmembrane helix</keyword>
<proteinExistence type="inferred from homology"/>
<comment type="subcellular location">
    <subcellularLocation>
        <location evidence="1">Cell membrane</location>
        <topology evidence="1">Multi-pass membrane protein</topology>
    </subcellularLocation>
</comment>
<evidence type="ECO:0000256" key="4">
    <source>
        <dbReference type="ARBA" id="ARBA00022475"/>
    </source>
</evidence>
<keyword evidence="5 8" id="KW-0812">Transmembrane</keyword>
<feature type="transmembrane region" description="Helical" evidence="8">
    <location>
        <begin position="138"/>
        <end position="158"/>
    </location>
</feature>
<evidence type="ECO:0000256" key="6">
    <source>
        <dbReference type="ARBA" id="ARBA00022989"/>
    </source>
</evidence>
<accession>A0A1Q2HZU1</accession>
<dbReference type="Pfam" id="PF03591">
    <property type="entry name" value="AzlC"/>
    <property type="match status" value="1"/>
</dbReference>
<feature type="transmembrane region" description="Helical" evidence="8">
    <location>
        <begin position="65"/>
        <end position="84"/>
    </location>
</feature>
<dbReference type="PANTHER" id="PTHR34979:SF1">
    <property type="entry name" value="INNER MEMBRANE PROTEIN YGAZ"/>
    <property type="match status" value="1"/>
</dbReference>
<dbReference type="OrthoDB" id="3181706at2"/>